<keyword evidence="5" id="KW-0808">Transferase</keyword>
<keyword evidence="2" id="KW-0813">Transport</keyword>
<dbReference type="AlphaFoldDB" id="A0A4R6LQJ4"/>
<dbReference type="Proteomes" id="UP000295064">
    <property type="component" value="Unassembled WGS sequence"/>
</dbReference>
<dbReference type="InterPro" id="IPR001996">
    <property type="entry name" value="PTS_IIB_1"/>
</dbReference>
<evidence type="ECO:0000256" key="10">
    <source>
        <dbReference type="ARBA" id="ARBA00023136"/>
    </source>
</evidence>
<dbReference type="InterPro" id="IPR010974">
    <property type="entry name" value="PTS_IIBC_nag"/>
</dbReference>
<keyword evidence="8" id="KW-0418">Kinase</keyword>
<evidence type="ECO:0000259" key="14">
    <source>
        <dbReference type="PROSITE" id="PS51098"/>
    </source>
</evidence>
<evidence type="ECO:0000256" key="7">
    <source>
        <dbReference type="ARBA" id="ARBA00022692"/>
    </source>
</evidence>
<name>A0A4R6LQJ4_9FIRM</name>
<dbReference type="GO" id="GO:0009401">
    <property type="term" value="P:phosphoenolpyruvate-dependent sugar phosphotransferase system"/>
    <property type="evidence" value="ECO:0007669"/>
    <property type="project" value="UniProtKB-KW"/>
</dbReference>
<dbReference type="InterPro" id="IPR036878">
    <property type="entry name" value="Glu_permease_IIB"/>
</dbReference>
<dbReference type="InterPro" id="IPR003352">
    <property type="entry name" value="PTS_EIIC"/>
</dbReference>
<evidence type="ECO:0000256" key="2">
    <source>
        <dbReference type="ARBA" id="ARBA00022448"/>
    </source>
</evidence>
<dbReference type="GO" id="GO:0016301">
    <property type="term" value="F:kinase activity"/>
    <property type="evidence" value="ECO:0007669"/>
    <property type="project" value="UniProtKB-KW"/>
</dbReference>
<feature type="transmembrane region" description="Helical" evidence="13">
    <location>
        <begin position="259"/>
        <end position="277"/>
    </location>
</feature>
<dbReference type="InterPro" id="IPR013013">
    <property type="entry name" value="PTS_EIIC_1"/>
</dbReference>
<dbReference type="PROSITE" id="PS51103">
    <property type="entry name" value="PTS_EIIC_TYPE_1"/>
    <property type="match status" value="1"/>
</dbReference>
<organism evidence="16 17">
    <name type="scientific">Halanaerobium saccharolyticum</name>
    <dbReference type="NCBI Taxonomy" id="43595"/>
    <lineage>
        <taxon>Bacteria</taxon>
        <taxon>Bacillati</taxon>
        <taxon>Bacillota</taxon>
        <taxon>Clostridia</taxon>
        <taxon>Halanaerobiales</taxon>
        <taxon>Halanaerobiaceae</taxon>
        <taxon>Halanaerobium</taxon>
    </lineage>
</organism>
<feature type="domain" description="PTS EIIC type-1" evidence="15">
    <location>
        <begin position="2"/>
        <end position="369"/>
    </location>
</feature>
<dbReference type="NCBIfam" id="TIGR01998">
    <property type="entry name" value="PTS-II-BC-nag"/>
    <property type="match status" value="1"/>
</dbReference>
<comment type="caution">
    <text evidence="16">The sequence shown here is derived from an EMBL/GenBank/DDBJ whole genome shotgun (WGS) entry which is preliminary data.</text>
</comment>
<sequence length="479" mass="51071">MKKLFSQLQRIGKSLMLPIAVLPAAALLLRLGAGDVFDIPFVMAAGSAIFDNLALLFGIGVAVGIAHDSSGSAGLAGAVGYLVITNGTQAINSDINMGVLAGIIGGLTAGALYNRYHDIELPDFLGFFGGRRFVPIVTGAAAVVLAGIFGFIWPPIQDAIQLAGQWIIDAGAVGVFVYGFLNRLLIPLGLHHVINSFIWFVFGEFTTAAGEVVTGDLSRFFAGDPSAGFFMSGFFPVMMFGLPAAALAMYHSAKPENKAAVSGIFLSVGLTSFLTGITEPIEFSFMFLAPVLYLIHAILTGLSMVITYVLGIQHGFGFSAGAIDYFLNYGLATRPLWIIPIGIVFFVVYYLLFRFAIEKFDIPTPGRLGSEAADSGMSVMPETQKQKQGSVESKAGGKNKPRAYIEALGGKENIKSIESCITRLRLELRDTSKIDEQTLQKLGATGVLKANKNNAQVVVGTKAEMIADDIKQELKVMEG</sequence>
<dbReference type="FunFam" id="3.30.1360.60:FF:000001">
    <property type="entry name" value="PTS system glucose-specific IIBC component PtsG"/>
    <property type="match status" value="1"/>
</dbReference>
<reference evidence="16 17" key="1">
    <citation type="submission" date="2019-03" db="EMBL/GenBank/DDBJ databases">
        <title>Subsurface microbial communities from deep shales in Ohio and West Virginia, USA.</title>
        <authorList>
            <person name="Wrighton K."/>
        </authorList>
    </citation>
    <scope>NUCLEOTIDE SEQUENCE [LARGE SCALE GENOMIC DNA]</scope>
    <source>
        <strain evidence="16 17">MA284_T2</strain>
    </source>
</reference>
<feature type="transmembrane region" description="Helical" evidence="13">
    <location>
        <begin position="44"/>
        <end position="66"/>
    </location>
</feature>
<evidence type="ECO:0000256" key="5">
    <source>
        <dbReference type="ARBA" id="ARBA00022679"/>
    </source>
</evidence>
<keyword evidence="3" id="KW-1003">Cell membrane</keyword>
<dbReference type="OrthoDB" id="9764327at2"/>
<dbReference type="NCBIfam" id="TIGR00826">
    <property type="entry name" value="EIIB_glc"/>
    <property type="match status" value="1"/>
</dbReference>
<evidence type="ECO:0000256" key="6">
    <source>
        <dbReference type="ARBA" id="ARBA00022683"/>
    </source>
</evidence>
<evidence type="ECO:0000313" key="17">
    <source>
        <dbReference type="Proteomes" id="UP000295064"/>
    </source>
</evidence>
<dbReference type="PROSITE" id="PS01035">
    <property type="entry name" value="PTS_EIIB_TYPE_1_CYS"/>
    <property type="match status" value="1"/>
</dbReference>
<evidence type="ECO:0000256" key="1">
    <source>
        <dbReference type="ARBA" id="ARBA00004651"/>
    </source>
</evidence>
<feature type="region of interest" description="Disordered" evidence="12">
    <location>
        <begin position="373"/>
        <end position="398"/>
    </location>
</feature>
<evidence type="ECO:0000256" key="4">
    <source>
        <dbReference type="ARBA" id="ARBA00022597"/>
    </source>
</evidence>
<dbReference type="GO" id="GO:0008982">
    <property type="term" value="F:protein-N(PI)-phosphohistidine-sugar phosphotransferase activity"/>
    <property type="evidence" value="ECO:0007669"/>
    <property type="project" value="InterPro"/>
</dbReference>
<dbReference type="Pfam" id="PF00367">
    <property type="entry name" value="PTS_EIIB"/>
    <property type="match status" value="1"/>
</dbReference>
<evidence type="ECO:0000256" key="11">
    <source>
        <dbReference type="PROSITE-ProRule" id="PRU00421"/>
    </source>
</evidence>
<evidence type="ECO:0000256" key="13">
    <source>
        <dbReference type="SAM" id="Phobius"/>
    </source>
</evidence>
<dbReference type="InterPro" id="IPR050429">
    <property type="entry name" value="PTS_Glucose_EIICBA"/>
</dbReference>
<keyword evidence="7 13" id="KW-0812">Transmembrane</keyword>
<protein>
    <submittedName>
        <fullName evidence="16">PTS system N-acetylglucosamine-specific IIB component (Glc family) /PTS system N-acetylglucosamine-specific IIC component (Glc family)</fullName>
    </submittedName>
</protein>
<dbReference type="CDD" id="cd00212">
    <property type="entry name" value="PTS_IIB_glc"/>
    <property type="match status" value="1"/>
</dbReference>
<dbReference type="GO" id="GO:0015572">
    <property type="term" value="F:N-acetylglucosamine transmembrane transporter activity"/>
    <property type="evidence" value="ECO:0007669"/>
    <property type="project" value="InterPro"/>
</dbReference>
<feature type="transmembrane region" description="Helical" evidence="13">
    <location>
        <begin position="337"/>
        <end position="357"/>
    </location>
</feature>
<comment type="subcellular location">
    <subcellularLocation>
        <location evidence="1">Cell membrane</location>
        <topology evidence="1">Multi-pass membrane protein</topology>
    </subcellularLocation>
</comment>
<dbReference type="SUPFAM" id="SSF55604">
    <property type="entry name" value="Glucose permease domain IIB"/>
    <property type="match status" value="1"/>
</dbReference>
<feature type="transmembrane region" description="Helical" evidence="13">
    <location>
        <begin position="227"/>
        <end position="247"/>
    </location>
</feature>
<dbReference type="Pfam" id="PF02378">
    <property type="entry name" value="PTS_EIIC"/>
    <property type="match status" value="1"/>
</dbReference>
<dbReference type="GO" id="GO:0005886">
    <property type="term" value="C:plasma membrane"/>
    <property type="evidence" value="ECO:0007669"/>
    <property type="project" value="UniProtKB-SubCell"/>
</dbReference>
<dbReference type="GO" id="GO:0019866">
    <property type="term" value="C:organelle inner membrane"/>
    <property type="evidence" value="ECO:0007669"/>
    <property type="project" value="InterPro"/>
</dbReference>
<dbReference type="GO" id="GO:0015764">
    <property type="term" value="P:N-acetylglucosamine transport"/>
    <property type="evidence" value="ECO:0007669"/>
    <property type="project" value="TreeGrafter"/>
</dbReference>
<dbReference type="RefSeq" id="WP_133515315.1">
    <property type="nucleotide sequence ID" value="NZ_SNWX01000015.1"/>
</dbReference>
<feature type="transmembrane region" description="Helical" evidence="13">
    <location>
        <begin position="73"/>
        <end position="91"/>
    </location>
</feature>
<feature type="active site" description="Phosphocysteine intermediate; for EIIB activity" evidence="11">
    <location>
        <position position="420"/>
    </location>
</feature>
<feature type="domain" description="PTS EIIB type-1" evidence="14">
    <location>
        <begin position="398"/>
        <end position="479"/>
    </location>
</feature>
<evidence type="ECO:0000313" key="16">
    <source>
        <dbReference type="EMBL" id="TDO86120.1"/>
    </source>
</evidence>
<evidence type="ECO:0000256" key="12">
    <source>
        <dbReference type="SAM" id="MobiDB-lite"/>
    </source>
</evidence>
<feature type="transmembrane region" description="Helical" evidence="13">
    <location>
        <begin position="97"/>
        <end position="113"/>
    </location>
</feature>
<proteinExistence type="predicted"/>
<feature type="transmembrane region" description="Helical" evidence="13">
    <location>
        <begin position="133"/>
        <end position="153"/>
    </location>
</feature>
<evidence type="ECO:0000256" key="3">
    <source>
        <dbReference type="ARBA" id="ARBA00022475"/>
    </source>
</evidence>
<dbReference type="PROSITE" id="PS51098">
    <property type="entry name" value="PTS_EIIB_TYPE_1"/>
    <property type="match status" value="1"/>
</dbReference>
<dbReference type="PANTHER" id="PTHR30009">
    <property type="entry name" value="CYTOCHROME C-TYPE SYNTHESIS PROTEIN AND PTS TRANSMEMBRANE COMPONENT"/>
    <property type="match status" value="1"/>
</dbReference>
<evidence type="ECO:0000256" key="8">
    <source>
        <dbReference type="ARBA" id="ARBA00022777"/>
    </source>
</evidence>
<evidence type="ECO:0000259" key="15">
    <source>
        <dbReference type="PROSITE" id="PS51103"/>
    </source>
</evidence>
<keyword evidence="10 13" id="KW-0472">Membrane</keyword>
<accession>A0A4R6LQJ4</accession>
<gene>
    <name evidence="16" type="ORF">DFR79_11533</name>
</gene>
<feature type="transmembrane region" description="Helical" evidence="13">
    <location>
        <begin position="159"/>
        <end position="181"/>
    </location>
</feature>
<dbReference type="Gene3D" id="3.30.1360.60">
    <property type="entry name" value="Glucose permease domain IIB"/>
    <property type="match status" value="1"/>
</dbReference>
<keyword evidence="6" id="KW-0598">Phosphotransferase system</keyword>
<dbReference type="PANTHER" id="PTHR30009:SF4">
    <property type="entry name" value="PTS SYSTEM N-ACETYLGLUCOSAMINE-SPECIFIC EIICBA COMPONENT"/>
    <property type="match status" value="1"/>
</dbReference>
<dbReference type="InterPro" id="IPR018113">
    <property type="entry name" value="PTrfase_EIIB_Cys"/>
</dbReference>
<feature type="transmembrane region" description="Helical" evidence="13">
    <location>
        <begin position="193"/>
        <end position="215"/>
    </location>
</feature>
<dbReference type="EMBL" id="SNWX01000015">
    <property type="protein sequence ID" value="TDO86120.1"/>
    <property type="molecule type" value="Genomic_DNA"/>
</dbReference>
<keyword evidence="9 13" id="KW-1133">Transmembrane helix</keyword>
<feature type="transmembrane region" description="Helical" evidence="13">
    <location>
        <begin position="283"/>
        <end position="308"/>
    </location>
</feature>
<evidence type="ECO:0000256" key="9">
    <source>
        <dbReference type="ARBA" id="ARBA00022989"/>
    </source>
</evidence>
<dbReference type="GO" id="GO:0090563">
    <property type="term" value="F:protein-phosphocysteine-sugar phosphotransferase activity"/>
    <property type="evidence" value="ECO:0007669"/>
    <property type="project" value="TreeGrafter"/>
</dbReference>
<feature type="compositionally biased region" description="Polar residues" evidence="12">
    <location>
        <begin position="381"/>
        <end position="391"/>
    </location>
</feature>
<keyword evidence="4" id="KW-0762">Sugar transport</keyword>